<keyword evidence="5" id="KW-1185">Reference proteome</keyword>
<evidence type="ECO:0000313" key="5">
    <source>
        <dbReference type="Proteomes" id="UP001515480"/>
    </source>
</evidence>
<accession>A0AB34K2P0</accession>
<evidence type="ECO:0000256" key="2">
    <source>
        <dbReference type="ARBA" id="ARBA00022946"/>
    </source>
</evidence>
<reference evidence="4 5" key="1">
    <citation type="journal article" date="2024" name="Science">
        <title>Giant polyketide synthase enzymes in the biosynthesis of giant marine polyether toxins.</title>
        <authorList>
            <person name="Fallon T.R."/>
            <person name="Shende V.V."/>
            <person name="Wierzbicki I.H."/>
            <person name="Pendleton A.L."/>
            <person name="Watervoot N.F."/>
            <person name="Auber R.P."/>
            <person name="Gonzalez D.J."/>
            <person name="Wisecaver J.H."/>
            <person name="Moore B.S."/>
        </authorList>
    </citation>
    <scope>NUCLEOTIDE SEQUENCE [LARGE SCALE GENOMIC DNA]</scope>
    <source>
        <strain evidence="4 5">12B1</strain>
    </source>
</reference>
<comment type="caution">
    <text evidence="4">The sequence shown here is derived from an EMBL/GenBank/DDBJ whole genome shotgun (WGS) entry which is preliminary data.</text>
</comment>
<evidence type="ECO:0000313" key="4">
    <source>
        <dbReference type="EMBL" id="KAL1528465.1"/>
    </source>
</evidence>
<dbReference type="EMBL" id="JBGBPQ010000002">
    <property type="protein sequence ID" value="KAL1528465.1"/>
    <property type="molecule type" value="Genomic_DNA"/>
</dbReference>
<dbReference type="InterPro" id="IPR003016">
    <property type="entry name" value="2-oxoA_DH_lipoyl-BS"/>
</dbReference>
<dbReference type="CDD" id="cd06849">
    <property type="entry name" value="lipoyl_domain"/>
    <property type="match status" value="1"/>
</dbReference>
<feature type="domain" description="Lipoyl-binding" evidence="3">
    <location>
        <begin position="48"/>
        <end position="128"/>
    </location>
</feature>
<dbReference type="Pfam" id="PF00364">
    <property type="entry name" value="Biotin_lipoyl"/>
    <property type="match status" value="1"/>
</dbReference>
<dbReference type="PROSITE" id="PS00189">
    <property type="entry name" value="LIPOYL"/>
    <property type="match status" value="1"/>
</dbReference>
<protein>
    <recommendedName>
        <fullName evidence="3">Lipoyl-binding domain-containing protein</fullName>
    </recommendedName>
</protein>
<dbReference type="Proteomes" id="UP001515480">
    <property type="component" value="Unassembled WGS sequence"/>
</dbReference>
<proteinExistence type="predicted"/>
<name>A0AB34K2P0_PRYPA</name>
<gene>
    <name evidence="4" type="ORF">AB1Y20_009810</name>
</gene>
<dbReference type="InterPro" id="IPR011053">
    <property type="entry name" value="Single_hybrid_motif"/>
</dbReference>
<dbReference type="AlphaFoldDB" id="A0AB34K2P0"/>
<dbReference type="PROSITE" id="PS50968">
    <property type="entry name" value="BIOTINYL_LIPOYL"/>
    <property type="match status" value="1"/>
</dbReference>
<keyword evidence="1" id="KW-0450">Lipoyl</keyword>
<dbReference type="SUPFAM" id="SSF51230">
    <property type="entry name" value="Single hybrid motif"/>
    <property type="match status" value="1"/>
</dbReference>
<evidence type="ECO:0000259" key="3">
    <source>
        <dbReference type="PROSITE" id="PS50968"/>
    </source>
</evidence>
<evidence type="ECO:0000256" key="1">
    <source>
        <dbReference type="ARBA" id="ARBA00022823"/>
    </source>
</evidence>
<sequence>MSSLHSVANCHISNLMLSARVARRVGRLPFAENAFTNCRTFRATALRAGTLDTPFISDTVPLAEGVLGTVEELHLKPGDDVKEMDVIAVVETDKVSLDVRANRSGRVDAILVEIGDTVKERQPLYSLVDGTASNPL</sequence>
<keyword evidence="2" id="KW-0809">Transit peptide</keyword>
<dbReference type="Gene3D" id="2.40.50.100">
    <property type="match status" value="1"/>
</dbReference>
<dbReference type="InterPro" id="IPR000089">
    <property type="entry name" value="Biotin_lipoyl"/>
</dbReference>
<organism evidence="4 5">
    <name type="scientific">Prymnesium parvum</name>
    <name type="common">Toxic golden alga</name>
    <dbReference type="NCBI Taxonomy" id="97485"/>
    <lineage>
        <taxon>Eukaryota</taxon>
        <taxon>Haptista</taxon>
        <taxon>Haptophyta</taxon>
        <taxon>Prymnesiophyceae</taxon>
        <taxon>Prymnesiales</taxon>
        <taxon>Prymnesiaceae</taxon>
        <taxon>Prymnesium</taxon>
    </lineage>
</organism>